<sequence length="88" mass="9695">MHDIAERQQIFGEVGAVLAGHAGDESDPLGHSYPDLLVPIGGAVRAFMAVDVTPFFDRTAAPVNTYGTQWRLKRVKRSDSESLSRFYT</sequence>
<reference evidence="3" key="2">
    <citation type="submission" date="2020-05" db="EMBL/GenBank/DDBJ databases">
        <title>Complete genome sequence of Bradyrhizobium diazoefficiens XF10 isolated from soybean nodule.</title>
        <authorList>
            <person name="Noda R."/>
            <person name="Kakizaki K."/>
            <person name="Minamisawa K."/>
        </authorList>
    </citation>
    <scope>NUCLEOTIDE SEQUENCE</scope>
    <source>
        <strain evidence="3">XF10</strain>
    </source>
</reference>
<accession>A0A809X714</accession>
<dbReference type="EMBL" id="AP023094">
    <property type="protein sequence ID" value="BCE49519.1"/>
    <property type="molecule type" value="Genomic_DNA"/>
</dbReference>
<gene>
    <name evidence="3" type="ORF">XF10B_58280</name>
    <name evidence="1" type="ORF">XF1B_59370</name>
    <name evidence="2" type="ORF">XF4B_58680</name>
</gene>
<dbReference type="EMBL" id="AP023099">
    <property type="protein sequence ID" value="BCE93030.1"/>
    <property type="molecule type" value="Genomic_DNA"/>
</dbReference>
<proteinExistence type="predicted"/>
<protein>
    <submittedName>
        <fullName evidence="1">Uncharacterized protein</fullName>
    </submittedName>
</protein>
<evidence type="ECO:0000313" key="2">
    <source>
        <dbReference type="EMBL" id="BCE49519.1"/>
    </source>
</evidence>
<organism evidence="1">
    <name type="scientific">Bradyrhizobium diazoefficiens</name>
    <dbReference type="NCBI Taxonomy" id="1355477"/>
    <lineage>
        <taxon>Bacteria</taxon>
        <taxon>Pseudomonadati</taxon>
        <taxon>Pseudomonadota</taxon>
        <taxon>Alphaproteobacteria</taxon>
        <taxon>Hyphomicrobiales</taxon>
        <taxon>Nitrobacteraceae</taxon>
        <taxon>Bradyrhizobium</taxon>
    </lineage>
</organism>
<reference evidence="2" key="3">
    <citation type="submission" date="2020-05" db="EMBL/GenBank/DDBJ databases">
        <title>Complete genome sequence of Bradyrhizobium diazoefficiens XF4 isolated from soybean nodule.</title>
        <authorList>
            <person name="Noda R."/>
            <person name="Kakizaki K."/>
            <person name="Minamisawa K."/>
        </authorList>
    </citation>
    <scope>NUCLEOTIDE SEQUENCE</scope>
    <source>
        <strain evidence="2">XF4</strain>
    </source>
</reference>
<reference evidence="1" key="1">
    <citation type="submission" date="2020-05" db="EMBL/GenBank/DDBJ databases">
        <title>Complete genome sequence of Bradyrhizobium diazoefficiens XF1 isolated from soybean nodule.</title>
        <authorList>
            <person name="Noda R."/>
            <person name="Kakizaki K."/>
            <person name="Minamisawa K."/>
        </authorList>
    </citation>
    <scope>NUCLEOTIDE SEQUENCE</scope>
    <source>
        <strain evidence="1">XF1</strain>
    </source>
</reference>
<dbReference type="EMBL" id="AP023091">
    <property type="protein sequence ID" value="BCE23256.1"/>
    <property type="molecule type" value="Genomic_DNA"/>
</dbReference>
<evidence type="ECO:0000313" key="1">
    <source>
        <dbReference type="EMBL" id="BCE23256.1"/>
    </source>
</evidence>
<evidence type="ECO:0000313" key="3">
    <source>
        <dbReference type="EMBL" id="BCE93030.1"/>
    </source>
</evidence>
<name>A0A809X714_9BRAD</name>
<dbReference type="AlphaFoldDB" id="A0A809X714"/>